<evidence type="ECO:0000313" key="2">
    <source>
        <dbReference type="Proteomes" id="UP000789396"/>
    </source>
</evidence>
<proteinExistence type="predicted"/>
<reference evidence="1" key="1">
    <citation type="submission" date="2021-06" db="EMBL/GenBank/DDBJ databases">
        <authorList>
            <person name="Kallberg Y."/>
            <person name="Tangrot J."/>
            <person name="Rosling A."/>
        </authorList>
    </citation>
    <scope>NUCLEOTIDE SEQUENCE</scope>
    <source>
        <strain evidence="1">IN212</strain>
    </source>
</reference>
<evidence type="ECO:0000313" key="1">
    <source>
        <dbReference type="EMBL" id="CAG8530269.1"/>
    </source>
</evidence>
<sequence length="263" mass="30409">MDKLKKYRDQWWNQGNFHPMAEWEKVKLPYILAENVTIDKYEERTDRFNVRGCWEWDAKFEKNGVVLGEVAVYELPLQAHEVCAGEISSLIFEQCLPANRTDAKIYILAATRTRVRGFGKEADGSFRPEKSSVDLPNGSDGLNAPWPNLVVEVASSESTRHVKEKARNYWLYNNRVRDVIIVKLYDAAENQIPSRMKFDTHDANGDPLSYQEGTHVIRIPLDCLYHDVKPPIEIPRSVLPDPIILDFFFVRKAILKSFSYKCE</sequence>
<dbReference type="EMBL" id="CAJVPZ010003439">
    <property type="protein sequence ID" value="CAG8530269.1"/>
    <property type="molecule type" value="Genomic_DNA"/>
</dbReference>
<organism evidence="1 2">
    <name type="scientific">Racocetra fulgida</name>
    <dbReference type="NCBI Taxonomy" id="60492"/>
    <lineage>
        <taxon>Eukaryota</taxon>
        <taxon>Fungi</taxon>
        <taxon>Fungi incertae sedis</taxon>
        <taxon>Mucoromycota</taxon>
        <taxon>Glomeromycotina</taxon>
        <taxon>Glomeromycetes</taxon>
        <taxon>Diversisporales</taxon>
        <taxon>Gigasporaceae</taxon>
        <taxon>Racocetra</taxon>
    </lineage>
</organism>
<accession>A0A9N9AHC8</accession>
<gene>
    <name evidence="1" type="ORF">RFULGI_LOCUS3759</name>
</gene>
<dbReference type="Proteomes" id="UP000789396">
    <property type="component" value="Unassembled WGS sequence"/>
</dbReference>
<keyword evidence="2" id="KW-1185">Reference proteome</keyword>
<dbReference type="AlphaFoldDB" id="A0A9N9AHC8"/>
<name>A0A9N9AHC8_9GLOM</name>
<dbReference type="OrthoDB" id="2394456at2759"/>
<protein>
    <submittedName>
        <fullName evidence="1">19715_t:CDS:1</fullName>
    </submittedName>
</protein>
<comment type="caution">
    <text evidence="1">The sequence shown here is derived from an EMBL/GenBank/DDBJ whole genome shotgun (WGS) entry which is preliminary data.</text>
</comment>